<protein>
    <submittedName>
        <fullName evidence="1">Uncharacterized protein</fullName>
    </submittedName>
</protein>
<gene>
    <name evidence="1" type="ORF">PJIAN_353</name>
</gene>
<accession>A0A170ZK37</accession>
<name>A0A170ZK37_9BACT</name>
<comment type="caution">
    <text evidence="1">The sequence shown here is derived from an EMBL/GenBank/DDBJ whole genome shotgun (WGS) entry which is preliminary data.</text>
</comment>
<dbReference type="AlphaFoldDB" id="A0A170ZK37"/>
<proteinExistence type="predicted"/>
<dbReference type="Proteomes" id="UP000076586">
    <property type="component" value="Unassembled WGS sequence"/>
</dbReference>
<organism evidence="1 2">
    <name type="scientific">Paludibacter jiangxiensis</name>
    <dbReference type="NCBI Taxonomy" id="681398"/>
    <lineage>
        <taxon>Bacteria</taxon>
        <taxon>Pseudomonadati</taxon>
        <taxon>Bacteroidota</taxon>
        <taxon>Bacteroidia</taxon>
        <taxon>Bacteroidales</taxon>
        <taxon>Paludibacteraceae</taxon>
        <taxon>Paludibacter</taxon>
    </lineage>
</organism>
<keyword evidence="2" id="KW-1185">Reference proteome</keyword>
<evidence type="ECO:0000313" key="2">
    <source>
        <dbReference type="Proteomes" id="UP000076586"/>
    </source>
</evidence>
<reference evidence="2" key="2">
    <citation type="journal article" date="2017" name="Genome Announc.">
        <title>Draft genome sequence of Paludibacter jiangxiensis NM7(T), a propionate-producing fermentative bacterium.</title>
        <authorList>
            <person name="Qiu Y.-L."/>
            <person name="Tourlousse D.M."/>
            <person name="Matsuura N."/>
            <person name="Ohashi A."/>
            <person name="Sekiguchi Y."/>
        </authorList>
    </citation>
    <scope>NUCLEOTIDE SEQUENCE [LARGE SCALE GENOMIC DNA]</scope>
    <source>
        <strain evidence="2">NM7</strain>
    </source>
</reference>
<evidence type="ECO:0000313" key="1">
    <source>
        <dbReference type="EMBL" id="GAT62750.1"/>
    </source>
</evidence>
<dbReference type="EMBL" id="BDCR01000003">
    <property type="protein sequence ID" value="GAT62750.1"/>
    <property type="molecule type" value="Genomic_DNA"/>
</dbReference>
<dbReference type="STRING" id="681398.PJIAN_353"/>
<sequence length="36" mass="4355">MKIDFISTNKDAKWEKERTFAYKLGTTDEFQQSHLF</sequence>
<reference evidence="2" key="1">
    <citation type="submission" date="2016-04" db="EMBL/GenBank/DDBJ databases">
        <title>Draft genome sequence of Paludibacter jiangxiensis strain NM7.</title>
        <authorList>
            <person name="Qiu Y."/>
            <person name="Matsuura N."/>
            <person name="Ohashi A."/>
            <person name="Tourlousse M.D."/>
            <person name="Sekiguchi Y."/>
        </authorList>
    </citation>
    <scope>NUCLEOTIDE SEQUENCE [LARGE SCALE GENOMIC DNA]</scope>
    <source>
        <strain evidence="2">NM7</strain>
    </source>
</reference>